<evidence type="ECO:0000259" key="2">
    <source>
        <dbReference type="Pfam" id="PF03713"/>
    </source>
</evidence>
<dbReference type="Pfam" id="PF03713">
    <property type="entry name" value="DUF305"/>
    <property type="match status" value="1"/>
</dbReference>
<organism evidence="3 4">
    <name type="scientific">Microbacterium salsuginis</name>
    <dbReference type="NCBI Taxonomy" id="2722803"/>
    <lineage>
        <taxon>Bacteria</taxon>
        <taxon>Bacillati</taxon>
        <taxon>Actinomycetota</taxon>
        <taxon>Actinomycetes</taxon>
        <taxon>Micrococcales</taxon>
        <taxon>Microbacteriaceae</taxon>
        <taxon>Microbacterium</taxon>
    </lineage>
</organism>
<keyword evidence="4" id="KW-1185">Reference proteome</keyword>
<dbReference type="Proteomes" id="UP001429745">
    <property type="component" value="Unassembled WGS sequence"/>
</dbReference>
<reference evidence="3 4" key="1">
    <citation type="submission" date="2020-04" db="EMBL/GenBank/DDBJ databases">
        <title>CFH 90308 Microbacterium sp.</title>
        <authorList>
            <person name="Nie G."/>
            <person name="Ming H."/>
            <person name="Xia T."/>
        </authorList>
    </citation>
    <scope>NUCLEOTIDE SEQUENCE [LARGE SCALE GENOMIC DNA]</scope>
    <source>
        <strain evidence="3 4">CFH 90308</strain>
    </source>
</reference>
<dbReference type="RefSeq" id="WP_168911361.1">
    <property type="nucleotide sequence ID" value="NZ_JABACI010000001.1"/>
</dbReference>
<feature type="region of interest" description="Disordered" evidence="1">
    <location>
        <begin position="122"/>
        <end position="152"/>
    </location>
</feature>
<proteinExistence type="predicted"/>
<comment type="caution">
    <text evidence="3">The sequence shown here is derived from an EMBL/GenBank/DDBJ whole genome shotgun (WGS) entry which is preliminary data.</text>
</comment>
<evidence type="ECO:0000313" key="3">
    <source>
        <dbReference type="EMBL" id="NLP82894.1"/>
    </source>
</evidence>
<dbReference type="InterPro" id="IPR005183">
    <property type="entry name" value="DUF305_CopM-like"/>
</dbReference>
<sequence length="228" mass="23426">MRSRVAGIGVVLAASIGLLGAGVVTLGLTSPPASAPVAAANVDPAVTDAATAAYPTVEDHCYIEGMIPHHEQALELSALVLDANDVSERTRALAEFIVADQSAEIQTMRAWQDAWRQAIPAGGVSEGGHGDHAPASGAVPSGCGDHAHSGMRGMATPEQLAALDAAESVGAERLFLELMIVHHEGALDMATRAVTEASNAFVRTSGKHVLVEQAREIAAMTGLLEGMP</sequence>
<feature type="domain" description="DUF305" evidence="2">
    <location>
        <begin position="59"/>
        <end position="223"/>
    </location>
</feature>
<dbReference type="PANTHER" id="PTHR36933:SF1">
    <property type="entry name" value="SLL0788 PROTEIN"/>
    <property type="match status" value="1"/>
</dbReference>
<evidence type="ECO:0000256" key="1">
    <source>
        <dbReference type="SAM" id="MobiDB-lite"/>
    </source>
</evidence>
<protein>
    <submittedName>
        <fullName evidence="3">DUF305 domain-containing protein</fullName>
    </submittedName>
</protein>
<accession>A0ABX1K7J1</accession>
<evidence type="ECO:0000313" key="4">
    <source>
        <dbReference type="Proteomes" id="UP001429745"/>
    </source>
</evidence>
<dbReference type="Gene3D" id="1.20.1260.10">
    <property type="match status" value="1"/>
</dbReference>
<name>A0ABX1K7J1_9MICO</name>
<dbReference type="InterPro" id="IPR012347">
    <property type="entry name" value="Ferritin-like"/>
</dbReference>
<dbReference type="EMBL" id="JABACI010000001">
    <property type="protein sequence ID" value="NLP82894.1"/>
    <property type="molecule type" value="Genomic_DNA"/>
</dbReference>
<dbReference type="PANTHER" id="PTHR36933">
    <property type="entry name" value="SLL0788 PROTEIN"/>
    <property type="match status" value="1"/>
</dbReference>
<gene>
    <name evidence="3" type="ORF">HF576_03460</name>
</gene>